<evidence type="ECO:0000313" key="12">
    <source>
        <dbReference type="Proteomes" id="UP000191448"/>
    </source>
</evidence>
<comment type="caution">
    <text evidence="11">The sequence shown here is derived from an EMBL/GenBank/DDBJ whole genome shotgun (WGS) entry which is preliminary data.</text>
</comment>
<dbReference type="RefSeq" id="WP_080021863.1">
    <property type="nucleotide sequence ID" value="NZ_LTAY01000021.1"/>
</dbReference>
<feature type="transmembrane region" description="Helical" evidence="10">
    <location>
        <begin position="138"/>
        <end position="158"/>
    </location>
</feature>
<keyword evidence="5" id="KW-1003">Cell membrane</keyword>
<feature type="transmembrane region" description="Helical" evidence="10">
    <location>
        <begin position="170"/>
        <end position="192"/>
    </location>
</feature>
<evidence type="ECO:0000256" key="7">
    <source>
        <dbReference type="ARBA" id="ARBA00022989"/>
    </source>
</evidence>
<evidence type="ECO:0000256" key="3">
    <source>
        <dbReference type="ARBA" id="ARBA00022106"/>
    </source>
</evidence>
<feature type="transmembrane region" description="Helical" evidence="10">
    <location>
        <begin position="238"/>
        <end position="261"/>
    </location>
</feature>
<keyword evidence="8 10" id="KW-0472">Membrane</keyword>
<evidence type="ECO:0000256" key="9">
    <source>
        <dbReference type="ARBA" id="ARBA00023251"/>
    </source>
</evidence>
<dbReference type="EMBL" id="LTAY01000021">
    <property type="protein sequence ID" value="OPX49781.1"/>
    <property type="molecule type" value="Genomic_DNA"/>
</dbReference>
<evidence type="ECO:0000256" key="4">
    <source>
        <dbReference type="ARBA" id="ARBA00022448"/>
    </source>
</evidence>
<gene>
    <name evidence="11" type="primary">mepA_2</name>
    <name evidence="11" type="ORF">CLTHE_05120</name>
</gene>
<feature type="transmembrane region" description="Helical" evidence="10">
    <location>
        <begin position="391"/>
        <end position="411"/>
    </location>
</feature>
<sequence length="452" mass="49714">MENTNEYYLKEAPIKKAVKHLSIPMMLGLSIGTIYNVINAYFIGLLRNTDMLSAVTLGLPIFIVLMAIGNMFGVGGGTFITRLIAKDEIDKAKNIASYVIYSSFIFSIIVAVLAIIFINPITSLLGASGSVFEVTKKYIIACLVLGFMVVINFALEQIVRCTGASKESMYGMAISAIVNLILDPLLILVFHFDLVGAAVAMSVANLASAIYYAYYLQRKSEKLRNFFRIRKISFKDKIEIYKIGVPELIQMSFMLVTTLLLNNFCMEYGDSVTASIGIALRIVQVPEFLSMGIVLGVIPLLAYNYSSENFKRFNLGLKSGFKYIALISVFFFIVVFMLRKEVVGLFTSSNEVIRIGTYILTAMLVSQLFNGIAGLFLGIFQASGKGTPTTIIAIAQGVLSIPVIIIGHSFFGLDGVIWSTTVTELITFVLGSVMFLIVFNPFKSKKICNEVA</sequence>
<dbReference type="InterPro" id="IPR048279">
    <property type="entry name" value="MdtK-like"/>
</dbReference>
<comment type="subcellular location">
    <subcellularLocation>
        <location evidence="1">Cell membrane</location>
        <topology evidence="1">Multi-pass membrane protein</topology>
    </subcellularLocation>
</comment>
<dbReference type="OrthoDB" id="9811110at2"/>
<feature type="transmembrane region" description="Helical" evidence="10">
    <location>
        <begin position="51"/>
        <end position="74"/>
    </location>
</feature>
<feature type="transmembrane region" description="Helical" evidence="10">
    <location>
        <begin position="21"/>
        <end position="45"/>
    </location>
</feature>
<name>A0A1V4SZF8_9CLOT</name>
<evidence type="ECO:0000256" key="6">
    <source>
        <dbReference type="ARBA" id="ARBA00022692"/>
    </source>
</evidence>
<feature type="transmembrane region" description="Helical" evidence="10">
    <location>
        <begin position="319"/>
        <end position="338"/>
    </location>
</feature>
<dbReference type="GO" id="GO:0015297">
    <property type="term" value="F:antiporter activity"/>
    <property type="evidence" value="ECO:0007669"/>
    <property type="project" value="InterPro"/>
</dbReference>
<comment type="similarity">
    <text evidence="2">Belongs to the multi antimicrobial extrusion (MATE) (TC 2.A.66.1) family. MepA subfamily.</text>
</comment>
<dbReference type="InterPro" id="IPR002528">
    <property type="entry name" value="MATE_fam"/>
</dbReference>
<feature type="transmembrane region" description="Helical" evidence="10">
    <location>
        <begin position="288"/>
        <end position="307"/>
    </location>
</feature>
<dbReference type="Proteomes" id="UP000191448">
    <property type="component" value="Unassembled WGS sequence"/>
</dbReference>
<evidence type="ECO:0000256" key="2">
    <source>
        <dbReference type="ARBA" id="ARBA00008417"/>
    </source>
</evidence>
<keyword evidence="9" id="KW-0046">Antibiotic resistance</keyword>
<evidence type="ECO:0000256" key="8">
    <source>
        <dbReference type="ARBA" id="ARBA00023136"/>
    </source>
</evidence>
<dbReference type="AlphaFoldDB" id="A0A1V4SZF8"/>
<feature type="transmembrane region" description="Helical" evidence="10">
    <location>
        <begin position="198"/>
        <end position="217"/>
    </location>
</feature>
<evidence type="ECO:0000256" key="10">
    <source>
        <dbReference type="SAM" id="Phobius"/>
    </source>
</evidence>
<dbReference type="NCBIfam" id="TIGR00797">
    <property type="entry name" value="matE"/>
    <property type="match status" value="1"/>
</dbReference>
<evidence type="ECO:0000313" key="11">
    <source>
        <dbReference type="EMBL" id="OPX49781.1"/>
    </source>
</evidence>
<evidence type="ECO:0000256" key="1">
    <source>
        <dbReference type="ARBA" id="ARBA00004651"/>
    </source>
</evidence>
<dbReference type="Pfam" id="PF01554">
    <property type="entry name" value="MatE"/>
    <property type="match status" value="2"/>
</dbReference>
<evidence type="ECO:0000256" key="5">
    <source>
        <dbReference type="ARBA" id="ARBA00022475"/>
    </source>
</evidence>
<proteinExistence type="inferred from homology"/>
<keyword evidence="6 10" id="KW-0812">Transmembrane</keyword>
<reference evidence="11 12" key="1">
    <citation type="submission" date="2016-02" db="EMBL/GenBank/DDBJ databases">
        <title>Genome sequence of Clostridium thermobutyricum DSM 4928.</title>
        <authorList>
            <person name="Poehlein A."/>
            <person name="Daniel R."/>
        </authorList>
    </citation>
    <scope>NUCLEOTIDE SEQUENCE [LARGE SCALE GENOMIC DNA]</scope>
    <source>
        <strain evidence="11 12">DSM 4928</strain>
    </source>
</reference>
<dbReference type="CDD" id="cd13143">
    <property type="entry name" value="MATE_MepA_like"/>
    <property type="match status" value="1"/>
</dbReference>
<feature type="transmembrane region" description="Helical" evidence="10">
    <location>
        <begin position="95"/>
        <end position="118"/>
    </location>
</feature>
<feature type="transmembrane region" description="Helical" evidence="10">
    <location>
        <begin position="417"/>
        <end position="439"/>
    </location>
</feature>
<dbReference type="PANTHER" id="PTHR43823">
    <property type="entry name" value="SPORULATION PROTEIN YKVU"/>
    <property type="match status" value="1"/>
</dbReference>
<accession>A0A1V4SZF8</accession>
<dbReference type="PIRSF" id="PIRSF006603">
    <property type="entry name" value="DinF"/>
    <property type="match status" value="1"/>
</dbReference>
<protein>
    <recommendedName>
        <fullName evidence="3">Multidrug export protein MepA</fullName>
    </recommendedName>
</protein>
<dbReference type="GO" id="GO:0042910">
    <property type="term" value="F:xenobiotic transmembrane transporter activity"/>
    <property type="evidence" value="ECO:0007669"/>
    <property type="project" value="InterPro"/>
</dbReference>
<organism evidence="11 12">
    <name type="scientific">Clostridium thermobutyricum DSM 4928</name>
    <dbReference type="NCBI Taxonomy" id="1121339"/>
    <lineage>
        <taxon>Bacteria</taxon>
        <taxon>Bacillati</taxon>
        <taxon>Bacillota</taxon>
        <taxon>Clostridia</taxon>
        <taxon>Eubacteriales</taxon>
        <taxon>Clostridiaceae</taxon>
        <taxon>Clostridium</taxon>
    </lineage>
</organism>
<keyword evidence="7 10" id="KW-1133">Transmembrane helix</keyword>
<keyword evidence="4" id="KW-0813">Transport</keyword>
<dbReference type="InterPro" id="IPR051327">
    <property type="entry name" value="MATE_MepA_subfamily"/>
</dbReference>
<dbReference type="GO" id="GO:0005886">
    <property type="term" value="C:plasma membrane"/>
    <property type="evidence" value="ECO:0007669"/>
    <property type="project" value="UniProtKB-SubCell"/>
</dbReference>
<dbReference type="InterPro" id="IPR045070">
    <property type="entry name" value="MATE_MepA-like"/>
</dbReference>
<dbReference type="PANTHER" id="PTHR43823:SF3">
    <property type="entry name" value="MULTIDRUG EXPORT PROTEIN MEPA"/>
    <property type="match status" value="1"/>
</dbReference>
<feature type="transmembrane region" description="Helical" evidence="10">
    <location>
        <begin position="358"/>
        <end position="379"/>
    </location>
</feature>
<dbReference type="GO" id="GO:0046677">
    <property type="term" value="P:response to antibiotic"/>
    <property type="evidence" value="ECO:0007669"/>
    <property type="project" value="UniProtKB-KW"/>
</dbReference>